<protein>
    <recommendedName>
        <fullName evidence="1">DNA primase/helicase Gp4 N-terminal Bacteriophage T7-like domain-containing protein</fullName>
    </recommendedName>
</protein>
<feature type="domain" description="DNA primase/helicase Gp4 N-terminal Bacteriophage T7-like" evidence="1">
    <location>
        <begin position="33"/>
        <end position="69"/>
    </location>
</feature>
<dbReference type="EMBL" id="RHXE01000087">
    <property type="protein sequence ID" value="RSE16435.1"/>
    <property type="molecule type" value="Genomic_DNA"/>
</dbReference>
<dbReference type="GO" id="GO:0004386">
    <property type="term" value="F:helicase activity"/>
    <property type="evidence" value="ECO:0007669"/>
    <property type="project" value="InterPro"/>
</dbReference>
<dbReference type="EMBL" id="QFQJ01000002">
    <property type="protein sequence ID" value="PZQ93767.1"/>
    <property type="molecule type" value="Genomic_DNA"/>
</dbReference>
<evidence type="ECO:0000259" key="1">
    <source>
        <dbReference type="SMART" id="SM00778"/>
    </source>
</evidence>
<dbReference type="GO" id="GO:0006260">
    <property type="term" value="P:DNA replication"/>
    <property type="evidence" value="ECO:0007669"/>
    <property type="project" value="InterPro"/>
</dbReference>
<comment type="caution">
    <text evidence="2">The sequence shown here is derived from an EMBL/GenBank/DDBJ whole genome shotgun (WGS) entry which is preliminary data.</text>
</comment>
<sequence length="302" mass="32870">MALSFDQVRDAALGRWIDLLYPAFGITVPQKKNIHGPCPICGGKDRFRCDDKQGKGTWICNQCGAGDGFALIEKSRSMNYSEVLTEVGAVLGLSAETKVTDADRKKWKEKAEAQAKAAELEERKAQETAAKRAARIWAYKSADRECPYLERKQVKNHGCRINGKGNLIVPLFDKDGKIWNVQEIHADGHKPFLSGGRVSGCFYIIGEIVSPDQLIGFAEGYATGASIYEATGYVVVIVFNSGNMDKVAMELRSLYPSGKFVFFADDDSHSTPPNAGLKAANKAVAATGGIVILPEFSQVVNV</sequence>
<gene>
    <name evidence="2" type="ORF">DI542_00930</name>
    <name evidence="3" type="ORF">EGT73_18135</name>
</gene>
<dbReference type="SUPFAM" id="SSF57783">
    <property type="entry name" value="Zinc beta-ribbon"/>
    <property type="match status" value="1"/>
</dbReference>
<dbReference type="GO" id="GO:0008270">
    <property type="term" value="F:zinc ion binding"/>
    <property type="evidence" value="ECO:0007669"/>
    <property type="project" value="InterPro"/>
</dbReference>
<evidence type="ECO:0000313" key="5">
    <source>
        <dbReference type="Proteomes" id="UP000277537"/>
    </source>
</evidence>
<evidence type="ECO:0000313" key="2">
    <source>
        <dbReference type="EMBL" id="PZQ93767.1"/>
    </source>
</evidence>
<evidence type="ECO:0000313" key="4">
    <source>
        <dbReference type="Proteomes" id="UP000249282"/>
    </source>
</evidence>
<dbReference type="Proteomes" id="UP000249282">
    <property type="component" value="Unassembled WGS sequence"/>
</dbReference>
<name>A0A2W5TDQ5_ACIJO</name>
<proteinExistence type="predicted"/>
<dbReference type="Proteomes" id="UP000277537">
    <property type="component" value="Unassembled WGS sequence"/>
</dbReference>
<dbReference type="Pfam" id="PF08273">
    <property type="entry name" value="Zn_Ribbon_Prim"/>
    <property type="match status" value="1"/>
</dbReference>
<dbReference type="SMART" id="SM00778">
    <property type="entry name" value="Prim_Zn_Ribbon"/>
    <property type="match status" value="1"/>
</dbReference>
<dbReference type="InterPro" id="IPR013237">
    <property type="entry name" value="Phage_T7_Gp4_N"/>
</dbReference>
<dbReference type="AlphaFoldDB" id="A0A2W5TDQ5"/>
<dbReference type="InterPro" id="IPR036977">
    <property type="entry name" value="DNA_primase_Znf_CHC2"/>
</dbReference>
<accession>A0A2W5TDQ5</accession>
<dbReference type="GO" id="GO:0003677">
    <property type="term" value="F:DNA binding"/>
    <property type="evidence" value="ECO:0007669"/>
    <property type="project" value="InterPro"/>
</dbReference>
<reference evidence="2 4" key="1">
    <citation type="submission" date="2017-11" db="EMBL/GenBank/DDBJ databases">
        <title>Infants hospitalized years apart are colonized by the same room-sourced microbial strains.</title>
        <authorList>
            <person name="Brooks B."/>
            <person name="Olm M.R."/>
            <person name="Firek B.A."/>
            <person name="Baker R."/>
            <person name="Thomas B.C."/>
            <person name="Morowitz M.J."/>
            <person name="Banfield J.F."/>
        </authorList>
    </citation>
    <scope>NUCLEOTIDE SEQUENCE [LARGE SCALE GENOMIC DNA]</scope>
    <source>
        <strain evidence="2">S2_003_000_R3_20</strain>
    </source>
</reference>
<reference evidence="3 5" key="2">
    <citation type="submission" date="2018-10" db="EMBL/GenBank/DDBJ databases">
        <title>Transmission dynamics of multidrug resistant bacteria on intensive care unit surfaces.</title>
        <authorList>
            <person name="D'Souza A.W."/>
            <person name="Potter R.F."/>
            <person name="Wallace M."/>
            <person name="Shupe A."/>
            <person name="Patel S."/>
            <person name="Sun S."/>
            <person name="Gul D."/>
            <person name="Kwon J.H."/>
            <person name="Andleeb S."/>
            <person name="Burnham C.-A.D."/>
            <person name="Dantas G."/>
        </authorList>
    </citation>
    <scope>NUCLEOTIDE SEQUENCE [LARGE SCALE GENOMIC DNA]</scope>
    <source>
        <strain evidence="3 5">AJ_385</strain>
    </source>
</reference>
<organism evidence="2 4">
    <name type="scientific">Acinetobacter johnsonii</name>
    <dbReference type="NCBI Taxonomy" id="40214"/>
    <lineage>
        <taxon>Bacteria</taxon>
        <taxon>Pseudomonadati</taxon>
        <taxon>Pseudomonadota</taxon>
        <taxon>Gammaproteobacteria</taxon>
        <taxon>Moraxellales</taxon>
        <taxon>Moraxellaceae</taxon>
        <taxon>Acinetobacter</taxon>
    </lineage>
</organism>
<dbReference type="RefSeq" id="WP_125275074.1">
    <property type="nucleotide sequence ID" value="NZ_RHXE01000087.1"/>
</dbReference>
<evidence type="ECO:0000313" key="3">
    <source>
        <dbReference type="EMBL" id="RSE16435.1"/>
    </source>
</evidence>
<dbReference type="Gene3D" id="3.90.580.10">
    <property type="entry name" value="Zinc finger, CHC2-type domain"/>
    <property type="match status" value="1"/>
</dbReference>